<evidence type="ECO:0000313" key="1">
    <source>
        <dbReference type="EMBL" id="CEK28565.1"/>
    </source>
</evidence>
<sequence>MQENFFSLLFNLSFLIVFLFFYIPPSYAIHPVNIVYRADTRNLAEIYAVNGMRPWENQRVDYDLIHHFDGESVDDYTSAFVSTSSSLSQSVEHAASLARANSEEPFDDDFRIFIYAIRPGLNFYNVEGSIAHARDNSVENSPRRLGLSAILQTYGAMEEWVALEGIATDRIISFIELTGEMLQRYYQSDQLVSHTFWANRWQPNSGYNVANDHDISTVEFYTNIGDPRGYRNVIQIDTQHQLPTSFICITPNSESAKKRQVKNNICQFRKGRHFYLINRLVAALDNNFK</sequence>
<dbReference type="GO" id="GO:0005576">
    <property type="term" value="C:extracellular region"/>
    <property type="evidence" value="ECO:0007669"/>
    <property type="project" value="InterPro"/>
</dbReference>
<dbReference type="SUPFAM" id="SSF56399">
    <property type="entry name" value="ADP-ribosylation"/>
    <property type="match status" value="1"/>
</dbReference>
<dbReference type="GO" id="GO:0016746">
    <property type="term" value="F:acyltransferase activity"/>
    <property type="evidence" value="ECO:0007669"/>
    <property type="project" value="UniProtKB-KW"/>
</dbReference>
<dbReference type="Pfam" id="PF02917">
    <property type="entry name" value="Pertussis_S1"/>
    <property type="match status" value="1"/>
</dbReference>
<dbReference type="AlphaFoldDB" id="A0A0A8VG49"/>
<keyword evidence="3" id="KW-1185">Reference proteome</keyword>
<keyword evidence="1" id="KW-0012">Acyltransferase</keyword>
<reference evidence="2 3" key="2">
    <citation type="submission" date="2018-06" db="EMBL/GenBank/DDBJ databases">
        <authorList>
            <consortium name="Pathogen Informatics"/>
            <person name="Doyle S."/>
        </authorList>
    </citation>
    <scope>NUCLEOTIDE SEQUENCE [LARGE SCALE GENOMIC DNA]</scope>
    <source>
        <strain evidence="2 3">NCTC10476</strain>
    </source>
</reference>
<keyword evidence="1" id="KW-0378">Hydrolase</keyword>
<dbReference type="GO" id="GO:0016787">
    <property type="term" value="F:hydrolase activity"/>
    <property type="evidence" value="ECO:0007669"/>
    <property type="project" value="UniProtKB-KW"/>
</dbReference>
<evidence type="ECO:0000313" key="2">
    <source>
        <dbReference type="EMBL" id="SUQ01522.1"/>
    </source>
</evidence>
<reference evidence="1" key="1">
    <citation type="journal article" date="2015" name="Genome Announc.">
        <title>Complete Genome Sequence of Yersinia ruckeri Strain CSF007-82, Etiologic Agent of Red Mouth Disease in Salmonid Fish.</title>
        <authorList>
            <person name="Nelson M.C."/>
            <person name="LaPatra S.E."/>
            <person name="Welch T.J."/>
            <person name="Graf J."/>
        </authorList>
    </citation>
    <scope>NUCLEOTIDE SEQUENCE</scope>
    <source>
        <strain evidence="1">CSF007-82</strain>
    </source>
</reference>
<name>A0A0A8VG49_YERRU</name>
<dbReference type="RefSeq" id="WP_004719640.1">
    <property type="nucleotide sequence ID" value="NZ_CCYO01000007.1"/>
</dbReference>
<dbReference type="Gene3D" id="3.90.210.10">
    <property type="entry name" value="Heat-Labile Enterotoxin, subunit A"/>
    <property type="match status" value="1"/>
</dbReference>
<proteinExistence type="predicted"/>
<dbReference type="EMBL" id="LN681231">
    <property type="protein sequence ID" value="CEK28565.1"/>
    <property type="molecule type" value="Genomic_DNA"/>
</dbReference>
<protein>
    <submittedName>
        <fullName evidence="2">Putative enterotoxin subunit</fullName>
    </submittedName>
    <submittedName>
        <fullName evidence="1">Putative hydrolase or acyltransferase (Alpha/beta hydrolase superfamily)</fullName>
    </submittedName>
</protein>
<dbReference type="InterPro" id="IPR003898">
    <property type="entry name" value="Borpert_toxA"/>
</dbReference>
<evidence type="ECO:0000313" key="3">
    <source>
        <dbReference type="Proteomes" id="UP000255169"/>
    </source>
</evidence>
<organism evidence="1">
    <name type="scientific">Yersinia ruckeri</name>
    <dbReference type="NCBI Taxonomy" id="29486"/>
    <lineage>
        <taxon>Bacteria</taxon>
        <taxon>Pseudomonadati</taxon>
        <taxon>Pseudomonadota</taxon>
        <taxon>Gammaproteobacteria</taxon>
        <taxon>Enterobacterales</taxon>
        <taxon>Yersiniaceae</taxon>
        <taxon>Yersinia</taxon>
    </lineage>
</organism>
<gene>
    <name evidence="2" type="primary">ytxA_2</name>
    <name evidence="1" type="ORF">CSF007_14185</name>
    <name evidence="2" type="ORF">NCTC10476_02883</name>
</gene>
<dbReference type="EMBL" id="UHJG01000001">
    <property type="protein sequence ID" value="SUQ01522.1"/>
    <property type="molecule type" value="Genomic_DNA"/>
</dbReference>
<dbReference type="GO" id="GO:0003950">
    <property type="term" value="F:NAD+ poly-ADP-ribosyltransferase activity"/>
    <property type="evidence" value="ECO:0007669"/>
    <property type="project" value="InterPro"/>
</dbReference>
<dbReference type="Proteomes" id="UP000255169">
    <property type="component" value="Unassembled WGS sequence"/>
</dbReference>
<accession>A0A0A8VG49</accession>
<dbReference type="GeneID" id="66880443"/>
<dbReference type="OrthoDB" id="6446522at2"/>
<keyword evidence="1" id="KW-0808">Transferase</keyword>